<organism evidence="1 2">
    <name type="scientific">Kineococcus aurantiacus</name>
    <dbReference type="NCBI Taxonomy" id="37633"/>
    <lineage>
        <taxon>Bacteria</taxon>
        <taxon>Bacillati</taxon>
        <taxon>Actinomycetota</taxon>
        <taxon>Actinomycetes</taxon>
        <taxon>Kineosporiales</taxon>
        <taxon>Kineosporiaceae</taxon>
        <taxon>Kineococcus</taxon>
    </lineage>
</organism>
<dbReference type="RefSeq" id="WP_179749367.1">
    <property type="nucleotide sequence ID" value="NZ_BAAAGN010000006.1"/>
</dbReference>
<protein>
    <submittedName>
        <fullName evidence="1">Uncharacterized protein</fullName>
    </submittedName>
</protein>
<name>A0A7Y9DHB7_9ACTN</name>
<accession>A0A7Y9DHB7</accession>
<proteinExistence type="predicted"/>
<keyword evidence="2" id="KW-1185">Reference proteome</keyword>
<reference evidence="1 2" key="1">
    <citation type="submission" date="2020-07" db="EMBL/GenBank/DDBJ databases">
        <title>Sequencing the genomes of 1000 actinobacteria strains.</title>
        <authorList>
            <person name="Klenk H.-P."/>
        </authorList>
    </citation>
    <scope>NUCLEOTIDE SEQUENCE [LARGE SCALE GENOMIC DNA]</scope>
    <source>
        <strain evidence="1 2">DSM 7487</strain>
    </source>
</reference>
<dbReference type="Proteomes" id="UP000521922">
    <property type="component" value="Unassembled WGS sequence"/>
</dbReference>
<evidence type="ECO:0000313" key="1">
    <source>
        <dbReference type="EMBL" id="NYD21221.1"/>
    </source>
</evidence>
<sequence>MGTGASEDCRLTVVLATESEQEHRCLRVLREAGLDAAIERVTPTGEDPVVVVTLPCGHRPTAVDVSAATARVTGELLAVGLHAEVRGTGFRSPAG</sequence>
<gene>
    <name evidence="1" type="ORF">BJ968_000761</name>
</gene>
<dbReference type="AlphaFoldDB" id="A0A7Y9DHB7"/>
<comment type="caution">
    <text evidence="1">The sequence shown here is derived from an EMBL/GenBank/DDBJ whole genome shotgun (WGS) entry which is preliminary data.</text>
</comment>
<dbReference type="EMBL" id="JACCBB010000001">
    <property type="protein sequence ID" value="NYD21221.1"/>
    <property type="molecule type" value="Genomic_DNA"/>
</dbReference>
<evidence type="ECO:0000313" key="2">
    <source>
        <dbReference type="Proteomes" id="UP000521922"/>
    </source>
</evidence>